<name>A0A9P6T3G5_9FUNG</name>
<feature type="region of interest" description="Disordered" evidence="1">
    <location>
        <begin position="306"/>
        <end position="378"/>
    </location>
</feature>
<feature type="compositionally biased region" description="Low complexity" evidence="1">
    <location>
        <begin position="336"/>
        <end position="346"/>
    </location>
</feature>
<dbReference type="InterPro" id="IPR019311">
    <property type="entry name" value="Fy-3"/>
</dbReference>
<feature type="region of interest" description="Disordered" evidence="1">
    <location>
        <begin position="770"/>
        <end position="807"/>
    </location>
</feature>
<feature type="compositionally biased region" description="Polar residues" evidence="1">
    <location>
        <begin position="501"/>
        <end position="510"/>
    </location>
</feature>
<evidence type="ECO:0000313" key="3">
    <source>
        <dbReference type="EMBL" id="KAG0022056.1"/>
    </source>
</evidence>
<reference evidence="3" key="1">
    <citation type="journal article" date="2020" name="Fungal Divers.">
        <title>Resolving the Mortierellaceae phylogeny through synthesis of multi-gene phylogenetics and phylogenomics.</title>
        <authorList>
            <person name="Vandepol N."/>
            <person name="Liber J."/>
            <person name="Desiro A."/>
            <person name="Na H."/>
            <person name="Kennedy M."/>
            <person name="Barry K."/>
            <person name="Grigoriev I.V."/>
            <person name="Miller A.N."/>
            <person name="O'Donnell K."/>
            <person name="Stajich J.E."/>
            <person name="Bonito G."/>
        </authorList>
    </citation>
    <scope>NUCLEOTIDE SEQUENCE</scope>
    <source>
        <strain evidence="3">NRRL 2769</strain>
    </source>
</reference>
<evidence type="ECO:0000313" key="4">
    <source>
        <dbReference type="Proteomes" id="UP000703661"/>
    </source>
</evidence>
<evidence type="ECO:0000259" key="2">
    <source>
        <dbReference type="PROSITE" id="PS50030"/>
    </source>
</evidence>
<dbReference type="SUPFAM" id="SSF46934">
    <property type="entry name" value="UBA-like"/>
    <property type="match status" value="1"/>
</dbReference>
<protein>
    <recommendedName>
        <fullName evidence="2">UBA domain-containing protein</fullName>
    </recommendedName>
</protein>
<dbReference type="PANTHER" id="PTHR16525">
    <property type="entry name" value="PROTEIN C12ORF4"/>
    <property type="match status" value="1"/>
</dbReference>
<dbReference type="Proteomes" id="UP000703661">
    <property type="component" value="Unassembled WGS sequence"/>
</dbReference>
<gene>
    <name evidence="3" type="ORF">BGZ80_001161</name>
</gene>
<dbReference type="GO" id="GO:0005737">
    <property type="term" value="C:cytoplasm"/>
    <property type="evidence" value="ECO:0007669"/>
    <property type="project" value="TreeGrafter"/>
</dbReference>
<dbReference type="PROSITE" id="PS50030">
    <property type="entry name" value="UBA"/>
    <property type="match status" value="1"/>
</dbReference>
<feature type="compositionally biased region" description="Polar residues" evidence="1">
    <location>
        <begin position="449"/>
        <end position="473"/>
    </location>
</feature>
<evidence type="ECO:0000256" key="1">
    <source>
        <dbReference type="SAM" id="MobiDB-lite"/>
    </source>
</evidence>
<proteinExistence type="predicted"/>
<feature type="compositionally biased region" description="Polar residues" evidence="1">
    <location>
        <begin position="347"/>
        <end position="361"/>
    </location>
</feature>
<dbReference type="Pfam" id="PF10154">
    <property type="entry name" value="Fy-3"/>
    <property type="match status" value="3"/>
</dbReference>
<accession>A0A9P6T3G5</accession>
<comment type="caution">
    <text evidence="3">The sequence shown here is derived from an EMBL/GenBank/DDBJ whole genome shotgun (WGS) entry which is preliminary data.</text>
</comment>
<keyword evidence="4" id="KW-1185">Reference proteome</keyword>
<dbReference type="EMBL" id="JAAAID010000126">
    <property type="protein sequence ID" value="KAG0022056.1"/>
    <property type="molecule type" value="Genomic_DNA"/>
</dbReference>
<dbReference type="AlphaFoldDB" id="A0A9P6T3G5"/>
<feature type="region of interest" description="Disordered" evidence="1">
    <location>
        <begin position="438"/>
        <end position="514"/>
    </location>
</feature>
<sequence length="901" mass="99372">MDTRQMALEKVPHAIQIRFSFPPYPGAELKTIQVDLPEGALLLDAIRQSRIEHHIPVYLEHSFLSTAETLIHATRRAAIDQETKRVNQEVFSKGAVSADSTGEALESSADKQIAVTGTENDTQVKDKNDDEEELALQKAMIANYRNYTSQFYTQPEENMFPEAYHTLVHSPVPSLFDAILELEREYAGEVDALLSARDAEINDIQIKHNNALASDTPQRNLTHLVTRHVERMEVAQATWNSQLDDLQSAQRSKYQEFILELYKIYKRRQLYAKQPAQNGGGSGNVSLDGKDMVSEAMRTVGARKLNIDAGVGGRESRNTAGNSNKGLPPAQPPQTQPQVTETQPPQISQEQSTETAVNANQGMAPLPPPKPPRKKEEDVELNGMIRSILEMGFDVEQAKGALLIANRNMVREDDHAINLLLEQPENIPRLVLAKQKVDAMKENARRQTRALSSPQQPHPSLTGSAGANLSPTPAQEPRIQSAGRLAERSASVSYPRPMVSGANQGSSATPAQKPWSPIPFLQQQKNALLTNNAAPSVKKLGGWLNKAIENLGLDDDDSTGYSNSAPSQQPIPVSNLDESFTVVLGSSHSKVTHNLRLMASDPAEVFPSHRVKTERDAAIHAQTASSLYGQNLTGLVQLFFKACQTSTELHFDSIEKQLEALETQFPLDGSTLREGDFILTRHSNLPMIHVVFHLFYGQLPPSSGDDPSAPPPPHQLPMFSQSNDFVPRPDFLAGLKNIIRTAHRYEITMLSLPFLMMPAAFEDQLVISMSPEGSSSSRHSRRGSHSLSASSPPSISSVTSSPMANGQLNNGINNNTVYYITEQTRRDLLRRSETLLRHLKSFLMDNARQLKQVGNQGSEAEKFRASQGGDVKVVQFLLPKGTSDDMFRTFRVLLVNIFGGA</sequence>
<dbReference type="InterPro" id="IPR009060">
    <property type="entry name" value="UBA-like_sf"/>
</dbReference>
<organism evidence="3 4">
    <name type="scientific">Entomortierella chlamydospora</name>
    <dbReference type="NCBI Taxonomy" id="101097"/>
    <lineage>
        <taxon>Eukaryota</taxon>
        <taxon>Fungi</taxon>
        <taxon>Fungi incertae sedis</taxon>
        <taxon>Mucoromycota</taxon>
        <taxon>Mortierellomycotina</taxon>
        <taxon>Mortierellomycetes</taxon>
        <taxon>Mortierellales</taxon>
        <taxon>Mortierellaceae</taxon>
        <taxon>Entomortierella</taxon>
    </lineage>
</organism>
<dbReference type="InterPro" id="IPR015940">
    <property type="entry name" value="UBA"/>
</dbReference>
<feature type="domain" description="UBA" evidence="2">
    <location>
        <begin position="376"/>
        <end position="423"/>
    </location>
</feature>
<feature type="compositionally biased region" description="Low complexity" evidence="1">
    <location>
        <begin position="785"/>
        <end position="807"/>
    </location>
</feature>
<dbReference type="PANTHER" id="PTHR16525:SF0">
    <property type="entry name" value="PROTEIN C12ORF4"/>
    <property type="match status" value="1"/>
</dbReference>